<reference evidence="2" key="1">
    <citation type="submission" date="2016-01" db="EMBL/GenBank/DDBJ databases">
        <authorList>
            <person name="Peeters C."/>
        </authorList>
    </citation>
    <scope>NUCLEOTIDE SEQUENCE [LARGE SCALE GENOMIC DNA]</scope>
</reference>
<dbReference type="RefSeq" id="WP_053572409.1">
    <property type="nucleotide sequence ID" value="NZ_LGRC01000035.1"/>
</dbReference>
<protein>
    <submittedName>
        <fullName evidence="1">Uncharacterized protein</fullName>
    </submittedName>
</protein>
<gene>
    <name evidence="1" type="ORF">AWB70_04154</name>
</gene>
<evidence type="ECO:0000313" key="2">
    <source>
        <dbReference type="Proteomes" id="UP000054740"/>
    </source>
</evidence>
<organism evidence="1 2">
    <name type="scientific">Caballeronia cordobensis</name>
    <name type="common">Burkholderia cordobensis</name>
    <dbReference type="NCBI Taxonomy" id="1353886"/>
    <lineage>
        <taxon>Bacteria</taxon>
        <taxon>Pseudomonadati</taxon>
        <taxon>Pseudomonadota</taxon>
        <taxon>Betaproteobacteria</taxon>
        <taxon>Burkholderiales</taxon>
        <taxon>Burkholderiaceae</taxon>
        <taxon>Caballeronia</taxon>
    </lineage>
</organism>
<evidence type="ECO:0000313" key="1">
    <source>
        <dbReference type="EMBL" id="SAL51104.1"/>
    </source>
</evidence>
<dbReference type="Proteomes" id="UP000054740">
    <property type="component" value="Unassembled WGS sequence"/>
</dbReference>
<sequence length="120" mass="13369">MAIKSAARWKLMNDVPAASTQGETVIPTRANEKLRKILEAEAEFEKLPNVRSFLEGEHVENGLAAHWDPEVAREDIRVLSQRLAEIDALTGDDHDDRIAAEAERAKIHALIAARFGDLMD</sequence>
<dbReference type="AlphaFoldDB" id="A0A158I3F1"/>
<dbReference type="EMBL" id="FCNY02000010">
    <property type="protein sequence ID" value="SAL51104.1"/>
    <property type="molecule type" value="Genomic_DNA"/>
</dbReference>
<name>A0A158I3F1_CABCO</name>
<accession>A0A158I3F1</accession>
<proteinExistence type="predicted"/>
<keyword evidence="2" id="KW-1185">Reference proteome</keyword>